<evidence type="ECO:0000313" key="3">
    <source>
        <dbReference type="EMBL" id="EOO02099.1"/>
    </source>
</evidence>
<feature type="compositionally biased region" description="Polar residues" evidence="1">
    <location>
        <begin position="326"/>
        <end position="344"/>
    </location>
</feature>
<organism evidence="3 4">
    <name type="scientific">Phaeoacremonium minimum (strain UCR-PA7)</name>
    <name type="common">Esca disease fungus</name>
    <name type="synonym">Togninia minima</name>
    <dbReference type="NCBI Taxonomy" id="1286976"/>
    <lineage>
        <taxon>Eukaryota</taxon>
        <taxon>Fungi</taxon>
        <taxon>Dikarya</taxon>
        <taxon>Ascomycota</taxon>
        <taxon>Pezizomycotina</taxon>
        <taxon>Sordariomycetes</taxon>
        <taxon>Sordariomycetidae</taxon>
        <taxon>Togniniales</taxon>
        <taxon>Togniniaceae</taxon>
        <taxon>Phaeoacremonium</taxon>
    </lineage>
</organism>
<protein>
    <recommendedName>
        <fullName evidence="2">DUF3074 domain-containing protein</fullName>
    </recommendedName>
</protein>
<dbReference type="Proteomes" id="UP000014074">
    <property type="component" value="Unassembled WGS sequence"/>
</dbReference>
<proteinExistence type="predicted"/>
<dbReference type="OrthoDB" id="6423603at2759"/>
<dbReference type="KEGG" id="tmn:UCRPA7_2411"/>
<evidence type="ECO:0000313" key="4">
    <source>
        <dbReference type="Proteomes" id="UP000014074"/>
    </source>
</evidence>
<evidence type="ECO:0000256" key="1">
    <source>
        <dbReference type="SAM" id="MobiDB-lite"/>
    </source>
</evidence>
<reference evidence="4" key="1">
    <citation type="journal article" date="2013" name="Genome Announc.">
        <title>Draft genome sequence of the ascomycete Phaeoacremonium aleophilum strain UCR-PA7, a causal agent of the esca disease complex in grapevines.</title>
        <authorList>
            <person name="Blanco-Ulate B."/>
            <person name="Rolshausen P."/>
            <person name="Cantu D."/>
        </authorList>
    </citation>
    <scope>NUCLEOTIDE SEQUENCE [LARGE SCALE GENOMIC DNA]</scope>
    <source>
        <strain evidence="4">UCR-PA7</strain>
    </source>
</reference>
<feature type="region of interest" description="Disordered" evidence="1">
    <location>
        <begin position="323"/>
        <end position="379"/>
    </location>
</feature>
<dbReference type="PANTHER" id="PTHR40370">
    <property type="entry name" value="EXPRESSED PROTEIN"/>
    <property type="match status" value="1"/>
</dbReference>
<feature type="compositionally biased region" description="Basic and acidic residues" evidence="1">
    <location>
        <begin position="370"/>
        <end position="379"/>
    </location>
</feature>
<dbReference type="InterPro" id="IPR023393">
    <property type="entry name" value="START-like_dom_sf"/>
</dbReference>
<dbReference type="SUPFAM" id="SSF55961">
    <property type="entry name" value="Bet v1-like"/>
    <property type="match status" value="1"/>
</dbReference>
<dbReference type="GeneID" id="19322658"/>
<gene>
    <name evidence="3" type="ORF">UCRPA7_2411</name>
</gene>
<dbReference type="AlphaFoldDB" id="R8BRZ9"/>
<dbReference type="InterPro" id="IPR024500">
    <property type="entry name" value="DUF3074"/>
</dbReference>
<dbReference type="Pfam" id="PF11274">
    <property type="entry name" value="DUF3074"/>
    <property type="match status" value="1"/>
</dbReference>
<dbReference type="eggNOG" id="ENOG502QTT5">
    <property type="taxonomic scope" value="Eukaryota"/>
</dbReference>
<dbReference type="HOGENOM" id="CLU_045430_0_0_1"/>
<dbReference type="Gene3D" id="3.30.530.20">
    <property type="match status" value="1"/>
</dbReference>
<dbReference type="PANTHER" id="PTHR40370:SF1">
    <property type="entry name" value="DUF3074 DOMAIN-CONTAINING PROTEIN"/>
    <property type="match status" value="1"/>
</dbReference>
<evidence type="ECO:0000259" key="2">
    <source>
        <dbReference type="Pfam" id="PF11274"/>
    </source>
</evidence>
<accession>R8BRZ9</accession>
<sequence length="379" mass="40943">MPAPLPGFQPQNWEHLGPWVRLWGITHAQLPPTTETTPDGLAAFFLSLLSEADPFLDSMSPRSGVQRYGGIDYPWHAGGSKKLAGSAAKVDLWKRHVTKEILQRIAARGGLEGSMPNCPAADRVAGGGETWVLRRSVHADAPAEGTASWAEFVDCIRDRHAETEDAFTPTVLAHREAMGWDCEGVEVADGGLTWGRFAMKLLEVKHKIPPPLNNRVFTVLQFTCAALPEDEKKEFLVVSVPIADWKTAPQAEIAKEKGVVLGAYVSIERVRKMDDGNIEWIMATASDAKGVLPGWIQNMSVPGQIAKDVPMFFSWLAGERSHTGHGATSVQQKANGENGQSTQADKTRGAAPAALQTEAVPEATATILGSERKSPTSKA</sequence>
<keyword evidence="4" id="KW-1185">Reference proteome</keyword>
<name>R8BRZ9_PHAM7</name>
<dbReference type="RefSeq" id="XP_007913191.1">
    <property type="nucleotide sequence ID" value="XM_007915000.1"/>
</dbReference>
<dbReference type="EMBL" id="KB932933">
    <property type="protein sequence ID" value="EOO02099.1"/>
    <property type="molecule type" value="Genomic_DNA"/>
</dbReference>
<feature type="domain" description="DUF3074" evidence="2">
    <location>
        <begin position="131"/>
        <end position="316"/>
    </location>
</feature>